<reference evidence="3 4" key="1">
    <citation type="submission" date="2019-02" db="EMBL/GenBank/DDBJ databases">
        <title>Genome sequencing of the rare red list fungi Dentipellis fragilis.</title>
        <authorList>
            <person name="Buettner E."/>
            <person name="Kellner H."/>
        </authorList>
    </citation>
    <scope>NUCLEOTIDE SEQUENCE [LARGE SCALE GENOMIC DNA]</scope>
    <source>
        <strain evidence="3 4">DSM 105465</strain>
    </source>
</reference>
<dbReference type="OrthoDB" id="2015515at2759"/>
<evidence type="ECO:0000313" key="3">
    <source>
        <dbReference type="EMBL" id="TFY66310.1"/>
    </source>
</evidence>
<evidence type="ECO:0000313" key="4">
    <source>
        <dbReference type="Proteomes" id="UP000298327"/>
    </source>
</evidence>
<dbReference type="EMBL" id="SEOQ01000258">
    <property type="protein sequence ID" value="TFY66310.1"/>
    <property type="molecule type" value="Genomic_DNA"/>
</dbReference>
<comment type="caution">
    <text evidence="3">The sequence shown here is derived from an EMBL/GenBank/DDBJ whole genome shotgun (WGS) entry which is preliminary data.</text>
</comment>
<dbReference type="SUPFAM" id="SSF51569">
    <property type="entry name" value="Aldolase"/>
    <property type="match status" value="1"/>
</dbReference>
<proteinExistence type="predicted"/>
<gene>
    <name evidence="3" type="ORF">EVG20_g4774</name>
</gene>
<dbReference type="STRING" id="205917.A0A4Y9YX31"/>
<evidence type="ECO:0008006" key="5">
    <source>
        <dbReference type="Google" id="ProtNLM"/>
    </source>
</evidence>
<dbReference type="GO" id="GO:0005975">
    <property type="term" value="P:carbohydrate metabolic process"/>
    <property type="evidence" value="ECO:0007669"/>
    <property type="project" value="InterPro"/>
</dbReference>
<organism evidence="3 4">
    <name type="scientific">Dentipellis fragilis</name>
    <dbReference type="NCBI Taxonomy" id="205917"/>
    <lineage>
        <taxon>Eukaryota</taxon>
        <taxon>Fungi</taxon>
        <taxon>Dikarya</taxon>
        <taxon>Basidiomycota</taxon>
        <taxon>Agaricomycotina</taxon>
        <taxon>Agaricomycetes</taxon>
        <taxon>Russulales</taxon>
        <taxon>Hericiaceae</taxon>
        <taxon>Dentipellis</taxon>
    </lineage>
</organism>
<feature type="compositionally biased region" description="Acidic residues" evidence="2">
    <location>
        <begin position="546"/>
        <end position="555"/>
    </location>
</feature>
<sequence>MHIRERAAGGRGATGSAHVQEQGFEREGSVDPEDEVADASKARGVESDKLADSDAPVYPQPRDSPSARPYLFAGLRAGGVKLVADTLDWDGESRLPSPPLVHLIIADDRGSPRPIDCPLSIVLRGYGFNATKTSPKTLWGSRFADQEVLYFLWVAVHKKLDVNLGWTNNHQKICSSVRKIVFQQFLAELGSALMEFVDGDHVTFVDYRLHDNGTEMQSQRTSLLTNAHTIPATAQGIEAAARLSKGGIKVNLDLVTNVAHAALCAEAGAYSITVPVAEMLEWHKTRTGKSLPYYAVNDHPLFDEIQTITAYFRLCEIRTLVFSGALQHENEACSLATLDAISFDSAQAQRSKWYNRYPPLDTGFEVHVVEQAMAIRSARKKRGLEHDLSSELAAESVSMASAVVYTQLGETSVEMAWLEKVVDCQIKRRLEYYCTSFVPRPELEKCGKTKRKRECGDTPPRTQKSRRVGDAGQELFCLESDDEHWEPATQKCTLQVESKVTEQERPPTRRGREAQQPKRIWDDSELWPPADNRTDEQEQPANPETEYVDPMDEVF</sequence>
<dbReference type="InterPro" id="IPR013785">
    <property type="entry name" value="Aldolase_TIM"/>
</dbReference>
<dbReference type="InterPro" id="IPR001585">
    <property type="entry name" value="TAL/FSA"/>
</dbReference>
<feature type="region of interest" description="Disordered" evidence="2">
    <location>
        <begin position="496"/>
        <end position="555"/>
    </location>
</feature>
<dbReference type="PANTHER" id="PTHR10683">
    <property type="entry name" value="TRANSALDOLASE"/>
    <property type="match status" value="1"/>
</dbReference>
<keyword evidence="1" id="KW-0704">Schiff base</keyword>
<dbReference type="PANTHER" id="PTHR10683:SF18">
    <property type="entry name" value="TRANSALDOLASE"/>
    <property type="match status" value="1"/>
</dbReference>
<protein>
    <recommendedName>
        <fullName evidence="5">Transaldolase</fullName>
    </recommendedName>
</protein>
<feature type="compositionally biased region" description="Basic and acidic residues" evidence="2">
    <location>
        <begin position="38"/>
        <end position="52"/>
    </location>
</feature>
<feature type="compositionally biased region" description="Basic and acidic residues" evidence="2">
    <location>
        <begin position="499"/>
        <end position="522"/>
    </location>
</feature>
<dbReference type="Gene3D" id="3.20.20.70">
    <property type="entry name" value="Aldolase class I"/>
    <property type="match status" value="1"/>
</dbReference>
<evidence type="ECO:0000256" key="1">
    <source>
        <dbReference type="ARBA" id="ARBA00023270"/>
    </source>
</evidence>
<name>A0A4Y9YX31_9AGAM</name>
<dbReference type="AlphaFoldDB" id="A0A4Y9YX31"/>
<feature type="region of interest" description="Disordered" evidence="2">
    <location>
        <begin position="1"/>
        <end position="65"/>
    </location>
</feature>
<evidence type="ECO:0000256" key="2">
    <source>
        <dbReference type="SAM" id="MobiDB-lite"/>
    </source>
</evidence>
<feature type="region of interest" description="Disordered" evidence="2">
    <location>
        <begin position="448"/>
        <end position="469"/>
    </location>
</feature>
<accession>A0A4Y9YX31</accession>
<dbReference type="Pfam" id="PF00923">
    <property type="entry name" value="TAL_FSA"/>
    <property type="match status" value="1"/>
</dbReference>
<dbReference type="Proteomes" id="UP000298327">
    <property type="component" value="Unassembled WGS sequence"/>
</dbReference>
<keyword evidence="4" id="KW-1185">Reference proteome</keyword>